<organism evidence="13 14">
    <name type="scientific">Planctomyces bekefii</name>
    <dbReference type="NCBI Taxonomy" id="1653850"/>
    <lineage>
        <taxon>Bacteria</taxon>
        <taxon>Pseudomonadati</taxon>
        <taxon>Planctomycetota</taxon>
        <taxon>Planctomycetia</taxon>
        <taxon>Planctomycetales</taxon>
        <taxon>Planctomycetaceae</taxon>
        <taxon>Planctomyces</taxon>
    </lineage>
</organism>
<dbReference type="SMART" id="SM00849">
    <property type="entry name" value="Lactamase_B"/>
    <property type="match status" value="1"/>
</dbReference>
<keyword evidence="5" id="KW-0378">Hydrolase</keyword>
<dbReference type="GO" id="GO:0006396">
    <property type="term" value="P:RNA processing"/>
    <property type="evidence" value="ECO:0007669"/>
    <property type="project" value="InterPro"/>
</dbReference>
<dbReference type="HAMAP" id="MF_01491">
    <property type="entry name" value="RNase_J_bact"/>
    <property type="match status" value="1"/>
</dbReference>
<evidence type="ECO:0000256" key="10">
    <source>
        <dbReference type="PIRSR" id="PIRSR004803-2"/>
    </source>
</evidence>
<keyword evidence="14" id="KW-1185">Reference proteome</keyword>
<keyword evidence="8" id="KW-0694">RNA-binding</keyword>
<keyword evidence="11" id="KW-0106">Calcium</keyword>
<dbReference type="PROSITE" id="PS01292">
    <property type="entry name" value="UPF0036"/>
    <property type="match status" value="1"/>
</dbReference>
<evidence type="ECO:0000256" key="5">
    <source>
        <dbReference type="ARBA" id="ARBA00022801"/>
    </source>
</evidence>
<evidence type="ECO:0000256" key="6">
    <source>
        <dbReference type="ARBA" id="ARBA00022833"/>
    </source>
</evidence>
<comment type="caution">
    <text evidence="13">The sequence shown here is derived from an EMBL/GenBank/DDBJ whole genome shotgun (WGS) entry which is preliminary data.</text>
</comment>
<evidence type="ECO:0000256" key="3">
    <source>
        <dbReference type="ARBA" id="ARBA00022723"/>
    </source>
</evidence>
<evidence type="ECO:0000256" key="1">
    <source>
        <dbReference type="ARBA" id="ARBA00022490"/>
    </source>
</evidence>
<feature type="binding site" evidence="11">
    <location>
        <position position="424"/>
    </location>
    <ligand>
        <name>Zn(2+)</name>
        <dbReference type="ChEBI" id="CHEBI:29105"/>
        <label>1</label>
        <note>catalytic</note>
    </ligand>
</feature>
<feature type="active site" description="Proton acceptor" evidence="9">
    <location>
        <position position="402"/>
    </location>
</feature>
<dbReference type="Gene3D" id="3.10.20.580">
    <property type="match status" value="1"/>
</dbReference>
<dbReference type="Pfam" id="PF07521">
    <property type="entry name" value="RMMBL"/>
    <property type="match status" value="1"/>
</dbReference>
<feature type="binding site" evidence="11">
    <location>
        <position position="108"/>
    </location>
    <ligand>
        <name>Zn(2+)</name>
        <dbReference type="ChEBI" id="CHEBI:29105"/>
        <label>1</label>
        <note>catalytic</note>
    </ligand>
</feature>
<dbReference type="Pfam" id="PF22505">
    <property type="entry name" value="RNase_J_b_CASP"/>
    <property type="match status" value="1"/>
</dbReference>
<dbReference type="PIRSF" id="PIRSF004803">
    <property type="entry name" value="RnjA"/>
    <property type="match status" value="1"/>
</dbReference>
<dbReference type="GO" id="GO:0004521">
    <property type="term" value="F:RNA endonuclease activity"/>
    <property type="evidence" value="ECO:0007669"/>
    <property type="project" value="InterPro"/>
</dbReference>
<feature type="binding site" evidence="11">
    <location>
        <position position="111"/>
    </location>
    <ligand>
        <name>Zn(2+)</name>
        <dbReference type="ChEBI" id="CHEBI:29105"/>
        <label>1</label>
        <note>catalytic</note>
    </ligand>
</feature>
<dbReference type="InterPro" id="IPR055132">
    <property type="entry name" value="RNase_J_b_CASP"/>
</dbReference>
<evidence type="ECO:0000313" key="14">
    <source>
        <dbReference type="Proteomes" id="UP000321083"/>
    </source>
</evidence>
<evidence type="ECO:0000256" key="8">
    <source>
        <dbReference type="ARBA" id="ARBA00022884"/>
    </source>
</evidence>
<keyword evidence="1" id="KW-0963">Cytoplasm</keyword>
<comment type="cofactor">
    <cofactor evidence="11">
        <name>Ca(2+)</name>
        <dbReference type="ChEBI" id="CHEBI:29108"/>
    </cofactor>
    <text evidence="11">Binds 1 Ca(2+) cation per subunit. Seen in 1 crystal structure, it is not clear if it is physiologically important.</text>
</comment>
<dbReference type="GO" id="GO:0004534">
    <property type="term" value="F:5'-3' RNA exonuclease activity"/>
    <property type="evidence" value="ECO:0007669"/>
    <property type="project" value="InterPro"/>
</dbReference>
<dbReference type="InterPro" id="IPR001279">
    <property type="entry name" value="Metallo-B-lactamas"/>
</dbReference>
<dbReference type="Gene3D" id="3.40.50.10710">
    <property type="entry name" value="Metallo-hydrolase/oxidoreductase"/>
    <property type="match status" value="1"/>
</dbReference>
<feature type="domain" description="Metallo-beta-lactamase" evidence="12">
    <location>
        <begin position="53"/>
        <end position="249"/>
    </location>
</feature>
<dbReference type="GO" id="GO:0008270">
    <property type="term" value="F:zinc ion binding"/>
    <property type="evidence" value="ECO:0007669"/>
    <property type="project" value="InterPro"/>
</dbReference>
<keyword evidence="4" id="KW-0255">Endonuclease</keyword>
<dbReference type="InterPro" id="IPR042173">
    <property type="entry name" value="RNase_J_2"/>
</dbReference>
<evidence type="ECO:0000313" key="13">
    <source>
        <dbReference type="EMBL" id="TWW08744.1"/>
    </source>
</evidence>
<dbReference type="InterPro" id="IPR004613">
    <property type="entry name" value="RNase_J"/>
</dbReference>
<dbReference type="Gene3D" id="3.60.15.10">
    <property type="entry name" value="Ribonuclease Z/Hydroxyacylglutathione hydrolase-like"/>
    <property type="match status" value="1"/>
</dbReference>
<protein>
    <submittedName>
        <fullName evidence="13">Ribonuclease J</fullName>
    </submittedName>
</protein>
<dbReference type="SUPFAM" id="SSF56281">
    <property type="entry name" value="Metallo-hydrolase/oxidoreductase"/>
    <property type="match status" value="1"/>
</dbReference>
<dbReference type="InterPro" id="IPR011108">
    <property type="entry name" value="RMMBL"/>
</dbReference>
<dbReference type="NCBIfam" id="TIGR00649">
    <property type="entry name" value="MG423"/>
    <property type="match status" value="1"/>
</dbReference>
<name>A0A5C6M6D1_9PLAN</name>
<dbReference type="Proteomes" id="UP000321083">
    <property type="component" value="Unassembled WGS sequence"/>
</dbReference>
<evidence type="ECO:0000256" key="11">
    <source>
        <dbReference type="PIRSR" id="PIRSR004803-3"/>
    </source>
</evidence>
<dbReference type="InterPro" id="IPR030854">
    <property type="entry name" value="RNase_J_bac"/>
</dbReference>
<keyword evidence="2" id="KW-0540">Nuclease</keyword>
<comment type="cofactor">
    <cofactor evidence="11">
        <name>Zn(2+)</name>
        <dbReference type="ChEBI" id="CHEBI:29105"/>
    </cofactor>
    <text evidence="11">Binds 2 Zn(2+) ions per subunit. It is not clear if Zn(2+) or Mg(2+) is physiologically important.</text>
</comment>
<dbReference type="InterPro" id="IPR041636">
    <property type="entry name" value="RNase_J_C"/>
</dbReference>
<keyword evidence="3 11" id="KW-0479">Metal-binding</keyword>
<accession>A0A5C6M6D1</accession>
<dbReference type="InterPro" id="IPR036866">
    <property type="entry name" value="RibonucZ/Hydroxyglut_hydro"/>
</dbReference>
<feature type="binding site" evidence="11">
    <location>
        <position position="81"/>
    </location>
    <ligand>
        <name>Ca(2+)</name>
        <dbReference type="ChEBI" id="CHEBI:29108"/>
    </ligand>
</feature>
<dbReference type="GO" id="GO:0003723">
    <property type="term" value="F:RNA binding"/>
    <property type="evidence" value="ECO:0007669"/>
    <property type="project" value="UniProtKB-KW"/>
</dbReference>
<sequence length="554" mass="61146">MVNEITTKAREILQAGWQGLQNPLEHKVLSSKIPQDPKQKVKVISLGGLYEIGKNTWVYECGDDLMLVDAGLAFPTVDMIGVDIVLPKLNYIIENKDKIKALVITHGHEDHIGGVVPLLNEVEAPVIYAPNLAMALLQNKFIENNVSGQNTKLIKDRETIYVGKSFAVTYIRNNHSIADSFSLIIDTPAGRIVHSGDFKFDHSPIDNLYFDLAPLAQAGEQGVTLLISDSTNAEKSGYTPSEKAVIPKLREIIFGSSGRTYITTFASQVLRVKLIMELAREAGKKITIFGRSMINLAGICKELGYIKIPDDFVVRQEDIHNVPHEDLIILATGSQGEQFAALSRIARNEHKYLQIQPGDTVIMSASPIPGNEKSVNNLINMLYARGAEVIYGREQNVHVSGHASKEEQKMLLNLSQPKYFMPCHGEYRMLVKHGETGVECGVHPDNIFLMDNGDVLEIQNNICKLVDKVEAGIIMIDNANVGELDTSIMLERRLIASEGMLSVVITINAYGEIMGEPKVYSRGLVLSPTETKAGFLEVVTQIARDAIEKSPHNP</sequence>
<evidence type="ECO:0000256" key="7">
    <source>
        <dbReference type="ARBA" id="ARBA00022839"/>
    </source>
</evidence>
<evidence type="ECO:0000256" key="2">
    <source>
        <dbReference type="ARBA" id="ARBA00022722"/>
    </source>
</evidence>
<proteinExistence type="inferred from homology"/>
<feature type="binding site" evidence="11">
    <location>
        <position position="477"/>
    </location>
    <ligand>
        <name>Ca(2+)</name>
        <dbReference type="ChEBI" id="CHEBI:29108"/>
    </ligand>
</feature>
<feature type="binding site" evidence="11">
    <location>
        <position position="197"/>
    </location>
    <ligand>
        <name>Zn(2+)</name>
        <dbReference type="ChEBI" id="CHEBI:29105"/>
        <label>1</label>
        <note>catalytic</note>
    </ligand>
</feature>
<keyword evidence="6 11" id="KW-0862">Zinc</keyword>
<feature type="active site" description="Proton donor" evidence="9">
    <location>
        <position position="229"/>
    </location>
</feature>
<evidence type="ECO:0000259" key="12">
    <source>
        <dbReference type="SMART" id="SM00849"/>
    </source>
</evidence>
<dbReference type="Pfam" id="PF17770">
    <property type="entry name" value="RNase_J_C"/>
    <property type="match status" value="1"/>
</dbReference>
<dbReference type="EMBL" id="SRHE01000523">
    <property type="protein sequence ID" value="TWW08744.1"/>
    <property type="molecule type" value="Genomic_DNA"/>
</dbReference>
<dbReference type="PANTHER" id="PTHR43694:SF1">
    <property type="entry name" value="RIBONUCLEASE J"/>
    <property type="match status" value="1"/>
</dbReference>
<keyword evidence="7" id="KW-0269">Exonuclease</keyword>
<feature type="binding site" evidence="11">
    <location>
        <position position="110"/>
    </location>
    <ligand>
        <name>Zn(2+)</name>
        <dbReference type="ChEBI" id="CHEBI:29105"/>
        <label>1</label>
        <note>catalytic</note>
    </ligand>
</feature>
<gene>
    <name evidence="13" type="primary">rnj</name>
    <name evidence="13" type="ORF">E3A20_21280</name>
</gene>
<feature type="binding site" evidence="10">
    <location>
        <begin position="398"/>
        <end position="402"/>
    </location>
    <ligand>
        <name>substrate</name>
    </ligand>
</feature>
<dbReference type="CDD" id="cd07714">
    <property type="entry name" value="RNaseJ_MBL-fold"/>
    <property type="match status" value="1"/>
</dbReference>
<dbReference type="PANTHER" id="PTHR43694">
    <property type="entry name" value="RIBONUCLEASE J"/>
    <property type="match status" value="1"/>
</dbReference>
<dbReference type="AlphaFoldDB" id="A0A5C6M6D1"/>
<reference evidence="13 14" key="1">
    <citation type="submission" date="2019-08" db="EMBL/GenBank/DDBJ databases">
        <title>100 year-old enigma solved: identification of Planctomyces bekefii, the type genus and species of the phylum Planctomycetes.</title>
        <authorList>
            <person name="Svetlana D.N."/>
            <person name="Overmann J."/>
        </authorList>
    </citation>
    <scope>NUCLEOTIDE SEQUENCE [LARGE SCALE GENOMIC DNA]</scope>
    <source>
        <strain evidence="13">Phe10_nw2017</strain>
    </source>
</reference>
<reference evidence="13 14" key="2">
    <citation type="submission" date="2019-08" db="EMBL/GenBank/DDBJ databases">
        <authorList>
            <person name="Henke P."/>
        </authorList>
    </citation>
    <scope>NUCLEOTIDE SEQUENCE [LARGE SCALE GENOMIC DNA]</scope>
    <source>
        <strain evidence="13">Phe10_nw2017</strain>
    </source>
</reference>
<feature type="binding site" evidence="11">
    <location>
        <position position="175"/>
    </location>
    <ligand>
        <name>Zn(2+)</name>
        <dbReference type="ChEBI" id="CHEBI:29105"/>
        <label>1</label>
        <note>catalytic</note>
    </ligand>
</feature>
<dbReference type="Pfam" id="PF00753">
    <property type="entry name" value="Lactamase_B"/>
    <property type="match status" value="1"/>
</dbReference>
<feature type="non-terminal residue" evidence="13">
    <location>
        <position position="554"/>
    </location>
</feature>
<evidence type="ECO:0000256" key="9">
    <source>
        <dbReference type="PIRSR" id="PIRSR004803-1"/>
    </source>
</evidence>
<dbReference type="InterPro" id="IPR001587">
    <property type="entry name" value="RNase_J_CS"/>
</dbReference>
<feature type="binding site" evidence="11">
    <location>
        <position position="106"/>
    </location>
    <ligand>
        <name>Zn(2+)</name>
        <dbReference type="ChEBI" id="CHEBI:29105"/>
        <label>1</label>
        <note>catalytic</note>
    </ligand>
</feature>
<evidence type="ECO:0000256" key="4">
    <source>
        <dbReference type="ARBA" id="ARBA00022759"/>
    </source>
</evidence>
<feature type="binding site" evidence="11">
    <location>
        <position position="83"/>
    </location>
    <ligand>
        <name>Ca(2+)</name>
        <dbReference type="ChEBI" id="CHEBI:29108"/>
    </ligand>
</feature>